<dbReference type="GO" id="GO:0005886">
    <property type="term" value="C:plasma membrane"/>
    <property type="evidence" value="ECO:0007669"/>
    <property type="project" value="TreeGrafter"/>
</dbReference>
<feature type="transmembrane region" description="Helical" evidence="1">
    <location>
        <begin position="385"/>
        <end position="409"/>
    </location>
</feature>
<dbReference type="PANTHER" id="PTHR32063">
    <property type="match status" value="1"/>
</dbReference>
<dbReference type="InterPro" id="IPR027463">
    <property type="entry name" value="AcrB_DN_DC_subdom"/>
</dbReference>
<dbReference type="EMBL" id="AFPZ01000031">
    <property type="protein sequence ID" value="EGQ26779.1"/>
    <property type="molecule type" value="Genomic_DNA"/>
</dbReference>
<name>F9DQY1_9BACL</name>
<reference evidence="2 3" key="1">
    <citation type="submission" date="2011-04" db="EMBL/GenBank/DDBJ databases">
        <authorList>
            <person name="Muzny D."/>
            <person name="Qin X."/>
            <person name="Deng J."/>
            <person name="Jiang H."/>
            <person name="Liu Y."/>
            <person name="Qu J."/>
            <person name="Song X.-Z."/>
            <person name="Zhang L."/>
            <person name="Thornton R."/>
            <person name="Coyle M."/>
            <person name="Francisco L."/>
            <person name="Jackson L."/>
            <person name="Javaid M."/>
            <person name="Korchina V."/>
            <person name="Kovar C."/>
            <person name="Mata R."/>
            <person name="Mathew T."/>
            <person name="Ngo R."/>
            <person name="Nguyen L."/>
            <person name="Nguyen N."/>
            <person name="Okwuonu G."/>
            <person name="Ongeri F."/>
            <person name="Pham C."/>
            <person name="Simmons D."/>
            <person name="Wilczek-Boney K."/>
            <person name="Hale W."/>
            <person name="Jakkamsetti A."/>
            <person name="Pham P."/>
            <person name="Ruth R."/>
            <person name="San Lucas F."/>
            <person name="Warren J."/>
            <person name="Zhang J."/>
            <person name="Zhao Z."/>
            <person name="Zhou C."/>
            <person name="Zhu D."/>
            <person name="Lee S."/>
            <person name="Bess C."/>
            <person name="Blankenburg K."/>
            <person name="Forbes L."/>
            <person name="Fu Q."/>
            <person name="Gubbala S."/>
            <person name="Hirani K."/>
            <person name="Jayaseelan J.C."/>
            <person name="Lara F."/>
            <person name="Munidasa M."/>
            <person name="Palculict T."/>
            <person name="Patil S."/>
            <person name="Pu L.-L."/>
            <person name="Saada N."/>
            <person name="Tang L."/>
            <person name="Weissenberger G."/>
            <person name="Zhu Y."/>
            <person name="Hemphill L."/>
            <person name="Shang Y."/>
            <person name="Youmans B."/>
            <person name="Ayvaz T."/>
            <person name="Ross M."/>
            <person name="Santibanez J."/>
            <person name="Aqrawi P."/>
            <person name="Gross S."/>
            <person name="Joshi V."/>
            <person name="Fowler G."/>
            <person name="Nazareth L."/>
            <person name="Reid J."/>
            <person name="Worley K."/>
            <person name="Petrosino J."/>
            <person name="Highlander S."/>
            <person name="Gibbs R."/>
        </authorList>
    </citation>
    <scope>NUCLEOTIDE SEQUENCE [LARGE SCALE GENOMIC DNA]</scope>
    <source>
        <strain evidence="2 3">2681</strain>
    </source>
</reference>
<dbReference type="Proteomes" id="UP000005316">
    <property type="component" value="Unassembled WGS sequence"/>
</dbReference>
<evidence type="ECO:0000313" key="3">
    <source>
        <dbReference type="Proteomes" id="UP000005316"/>
    </source>
</evidence>
<dbReference type="GO" id="GO:0051301">
    <property type="term" value="P:cell division"/>
    <property type="evidence" value="ECO:0007669"/>
    <property type="project" value="UniProtKB-KW"/>
</dbReference>
<dbReference type="HOGENOM" id="CLU_002755_1_2_9"/>
<dbReference type="Gene3D" id="1.20.1640.10">
    <property type="entry name" value="Multidrug efflux transporter AcrB transmembrane domain"/>
    <property type="match status" value="2"/>
</dbReference>
<feature type="transmembrane region" description="Helical" evidence="1">
    <location>
        <begin position="881"/>
        <end position="901"/>
    </location>
</feature>
<keyword evidence="2" id="KW-0131">Cell cycle</keyword>
<dbReference type="AlphaFoldDB" id="F9DQY1"/>
<dbReference type="GO" id="GO:0042910">
    <property type="term" value="F:xenobiotic transmembrane transporter activity"/>
    <property type="evidence" value="ECO:0007669"/>
    <property type="project" value="TreeGrafter"/>
</dbReference>
<feature type="transmembrane region" description="Helical" evidence="1">
    <location>
        <begin position="530"/>
        <end position="552"/>
    </location>
</feature>
<dbReference type="SUPFAM" id="SSF82714">
    <property type="entry name" value="Multidrug efflux transporter AcrB TolC docking domain, DN and DC subdomains"/>
    <property type="match status" value="2"/>
</dbReference>
<dbReference type="Gene3D" id="3.30.70.1430">
    <property type="entry name" value="Multidrug efflux transporter AcrB pore domain"/>
    <property type="match status" value="2"/>
</dbReference>
<proteinExistence type="predicted"/>
<dbReference type="OrthoDB" id="9757876at2"/>
<feature type="transmembrane region" description="Helical" evidence="1">
    <location>
        <begin position="855"/>
        <end position="874"/>
    </location>
</feature>
<gene>
    <name evidence="2" type="ORF">HMPREF9372_1211</name>
</gene>
<dbReference type="Pfam" id="PF00873">
    <property type="entry name" value="ACR_tran"/>
    <property type="match status" value="1"/>
</dbReference>
<protein>
    <submittedName>
        <fullName evidence="2">RND superfamily resistance-nodulation-cell division antiporter</fullName>
    </submittedName>
</protein>
<evidence type="ECO:0000256" key="1">
    <source>
        <dbReference type="SAM" id="Phobius"/>
    </source>
</evidence>
<keyword evidence="1" id="KW-1133">Transmembrane helix</keyword>
<dbReference type="SUPFAM" id="SSF82866">
    <property type="entry name" value="Multidrug efflux transporter AcrB transmembrane domain"/>
    <property type="match status" value="2"/>
</dbReference>
<keyword evidence="2" id="KW-0132">Cell division</keyword>
<feature type="transmembrane region" description="Helical" evidence="1">
    <location>
        <begin position="907"/>
        <end position="934"/>
    </location>
</feature>
<dbReference type="PRINTS" id="PR00702">
    <property type="entry name" value="ACRIFLAVINRP"/>
</dbReference>
<dbReference type="Gene3D" id="3.30.70.1320">
    <property type="entry name" value="Multidrug efflux transporter AcrB pore domain like"/>
    <property type="match status" value="1"/>
</dbReference>
<evidence type="ECO:0000313" key="2">
    <source>
        <dbReference type="EMBL" id="EGQ26779.1"/>
    </source>
</evidence>
<dbReference type="SUPFAM" id="SSF82693">
    <property type="entry name" value="Multidrug efflux transporter AcrB pore domain, PN1, PN2, PC1 and PC2 subdomains"/>
    <property type="match status" value="3"/>
</dbReference>
<keyword evidence="1" id="KW-0812">Transmembrane</keyword>
<feature type="transmembrane region" description="Helical" evidence="1">
    <location>
        <begin position="12"/>
        <end position="29"/>
    </location>
</feature>
<dbReference type="PANTHER" id="PTHR32063:SF0">
    <property type="entry name" value="SWARMING MOTILITY PROTEIN SWRC"/>
    <property type="match status" value="1"/>
</dbReference>
<keyword evidence="1" id="KW-0472">Membrane</keyword>
<dbReference type="RefSeq" id="WP_009766078.1">
    <property type="nucleotide sequence ID" value="NZ_GL982997.1"/>
</dbReference>
<accession>F9DQY1</accession>
<feature type="transmembrane region" description="Helical" evidence="1">
    <location>
        <begin position="429"/>
        <end position="455"/>
    </location>
</feature>
<dbReference type="eggNOG" id="COG0841">
    <property type="taxonomic scope" value="Bacteria"/>
</dbReference>
<comment type="caution">
    <text evidence="2">The sequence shown here is derived from an EMBL/GenBank/DDBJ whole genome shotgun (WGS) entry which is preliminary data.</text>
</comment>
<organism evidence="2 3">
    <name type="scientific">Sporosarcina newyorkensis 2681</name>
    <dbReference type="NCBI Taxonomy" id="1027292"/>
    <lineage>
        <taxon>Bacteria</taxon>
        <taxon>Bacillati</taxon>
        <taxon>Bacillota</taxon>
        <taxon>Bacilli</taxon>
        <taxon>Bacillales</taxon>
        <taxon>Caryophanaceae</taxon>
        <taxon>Sporosarcina</taxon>
    </lineage>
</organism>
<feature type="transmembrane region" description="Helical" evidence="1">
    <location>
        <begin position="986"/>
        <end position="1010"/>
    </location>
</feature>
<dbReference type="Gene3D" id="3.30.70.1440">
    <property type="entry name" value="Multidrug efflux transporter AcrB pore domain"/>
    <property type="match status" value="1"/>
</dbReference>
<feature type="transmembrane region" description="Helical" evidence="1">
    <location>
        <begin position="358"/>
        <end position="379"/>
    </location>
</feature>
<sequence length="1036" mass="111195">MKLIKGSINRPVGVIMIVVLALVLGAISVKNLAVDLYPKMDLPIAVVVTSYPGAASQEIEELVSKPVESAVGTIEGIDTIQSISQPSSSMVILQFNYGTDIKAALNDIREKLDPVRSQLPSDANSPLVMRLDPQAMPIQTISLNGADLSVLQEVAENEIQPEFERAPGIASADIAGGLKREIRVNIDPGKLKIFELSGSQVVQALGAENRSISAGTVERGGEDVQVRIDGEYTSVKDIMNTKIGLVSGQTIKVSDVAKVVDTFEDQTTISRVNGEDTLTFSIMKQSDANTISAANEVNRIIDKMNAKFEDRGLKLTTTLDTSTFISQSINSVLVNMVIGFVLAMIVLQLFLRSLRTTLVIGLTMPLSLLTTFILMYLTGESINTISMVGLAIGIGLMIDSAIVILENIFKKRTEGLPIKEAALEGASELAPSVIAATLTTAAIFVPMLFISGLAAQLIRPLALTVVFAVSAALIGAITFLPMVSSKLLGNVSASFNDEESKGWFNKQLNKLTNGYVKLLGKALRARKRTIGIVVATVVGSLLLIPFIGFVLMPSTDSGEIQIDVELQTGTQLDITEEAVQDISDRLVQFDDIIEMTSVTIGGSSIGIGGGSSENASFAIKFVKASERDLSTSELIGKVDALMSDIPGAKITVQENSQGMSTGSPITVEITGEDLDILSDLSQQVVWILNDIDGTLNIESTSGEGRPEVQIIVDREVASQYGLSYQQVMNGISLAFSGEVATKYKEGGDEFDVLVAFPEESTQTIRDLETFVIQNSEGIHVPLTAVADLKQVQGPTQINRKNQKRQVDVTSDVLSRSAVEITSDLKTELDQLPLPEGYEISTGGEAEDIAKEFTSLGIALVLGIVLVYMVMAFQFESFTHPFVIMFSLPTMVIGAMIGLFITNTPLSVTAFMGIIMLAAIVLNNGIILVDYTNILRSRGMDRTEALIESGRSRLRPILMTSVSTIFTMIPIALAFGEGAEANQPMAIVVVFGLAASTVLTLLFVPVMYVVIDNLAEKTKKRLGGKKDKEAILDSESE</sequence>
<feature type="transmembrane region" description="Helical" evidence="1">
    <location>
        <begin position="461"/>
        <end position="480"/>
    </location>
</feature>
<feature type="transmembrane region" description="Helical" evidence="1">
    <location>
        <begin position="955"/>
        <end position="974"/>
    </location>
</feature>
<dbReference type="InterPro" id="IPR001036">
    <property type="entry name" value="Acrflvin-R"/>
</dbReference>
<feature type="transmembrane region" description="Helical" evidence="1">
    <location>
        <begin position="332"/>
        <end position="351"/>
    </location>
</feature>
<dbReference type="Gene3D" id="3.30.2090.10">
    <property type="entry name" value="Multidrug efflux transporter AcrB TolC docking domain, DN and DC subdomains"/>
    <property type="match status" value="2"/>
</dbReference>